<keyword evidence="1" id="KW-0472">Membrane</keyword>
<keyword evidence="1" id="KW-0812">Transmembrane</keyword>
<accession>A0A813XHT0</accession>
<keyword evidence="1" id="KW-1133">Transmembrane helix</keyword>
<sequence>MVHISKKSSSCSFIIIIVFGILFSLIGLYYIVSPKANYEILSHLTLGNLLNVNPVESTSSNVDDILAAKPTIRHRSSLTLNNILDAKHPELISPNGRFILRLESSGNLRYLEVLDLQTKIDSITNNVLSKTYLFEKTLFFTSTGDSWPGEHIVNLTANGVLQVRAKPTFMTEWKTTWTSSLSAQCKKSSIASNIPILVIQNSGLLAIYAHKNSSEKLCTLHPEVIYQTNNMSTKITTSSKGKSPRLAIVIAGLFRTNTIACVSHVEKIIKKWQQKHGNLVDVFILTYVQDAHLPGVPVVNKEAILAALKSCYKDNLKGAHVRNVAEVEEPFPGIPASAIGQCGPKLNRLQSQLKTVYLAGQIMRNYMLSEGFTYDYVLRLRPDTDAWGTIPDLPIFSAADNEATIYLPHPFREHYYWCAHHDGRIRTGITDQLAYGTLSAMQTYLNMYLEYADMVRIVTGHYTDVWKKAKHNIMGCEGTVGENGCDRPNADNCAIECTVSYYLVLHGLEPEILWTWQQNVLRVGGAHSKDCGRPFNC</sequence>
<keyword evidence="4" id="KW-1185">Reference proteome</keyword>
<evidence type="ECO:0000313" key="3">
    <source>
        <dbReference type="EMBL" id="CAF1235098.1"/>
    </source>
</evidence>
<protein>
    <submittedName>
        <fullName evidence="2">Uncharacterized protein</fullName>
    </submittedName>
</protein>
<feature type="transmembrane region" description="Helical" evidence="1">
    <location>
        <begin position="12"/>
        <end position="32"/>
    </location>
</feature>
<proteinExistence type="predicted"/>
<dbReference type="Proteomes" id="UP000663832">
    <property type="component" value="Unassembled WGS sequence"/>
</dbReference>
<reference evidence="2" key="1">
    <citation type="submission" date="2021-02" db="EMBL/GenBank/DDBJ databases">
        <authorList>
            <person name="Nowell W R."/>
        </authorList>
    </citation>
    <scope>NUCLEOTIDE SEQUENCE</scope>
</reference>
<dbReference type="EMBL" id="CAJNOI010000029">
    <property type="protein sequence ID" value="CAF0873359.1"/>
    <property type="molecule type" value="Genomic_DNA"/>
</dbReference>
<dbReference type="OrthoDB" id="9988243at2759"/>
<evidence type="ECO:0000313" key="5">
    <source>
        <dbReference type="Proteomes" id="UP000663877"/>
    </source>
</evidence>
<evidence type="ECO:0000256" key="1">
    <source>
        <dbReference type="SAM" id="Phobius"/>
    </source>
</evidence>
<name>A0A813XHT0_9BILA</name>
<organism evidence="2 5">
    <name type="scientific">Adineta steineri</name>
    <dbReference type="NCBI Taxonomy" id="433720"/>
    <lineage>
        <taxon>Eukaryota</taxon>
        <taxon>Metazoa</taxon>
        <taxon>Spiralia</taxon>
        <taxon>Gnathifera</taxon>
        <taxon>Rotifera</taxon>
        <taxon>Eurotatoria</taxon>
        <taxon>Bdelloidea</taxon>
        <taxon>Adinetida</taxon>
        <taxon>Adinetidae</taxon>
        <taxon>Adineta</taxon>
    </lineage>
</organism>
<comment type="caution">
    <text evidence="2">The sequence shown here is derived from an EMBL/GenBank/DDBJ whole genome shotgun (WGS) entry which is preliminary data.</text>
</comment>
<dbReference type="Proteomes" id="UP000663877">
    <property type="component" value="Unassembled WGS sequence"/>
</dbReference>
<dbReference type="AlphaFoldDB" id="A0A813XHT0"/>
<dbReference type="EMBL" id="CAJNOM010000211">
    <property type="protein sequence ID" value="CAF1235098.1"/>
    <property type="molecule type" value="Genomic_DNA"/>
</dbReference>
<evidence type="ECO:0000313" key="4">
    <source>
        <dbReference type="Proteomes" id="UP000663832"/>
    </source>
</evidence>
<evidence type="ECO:0000313" key="2">
    <source>
        <dbReference type="EMBL" id="CAF0873359.1"/>
    </source>
</evidence>
<gene>
    <name evidence="2" type="ORF">BJG266_LOCUS9020</name>
    <name evidence="3" type="ORF">QVE165_LOCUS27653</name>
</gene>